<dbReference type="eggNOG" id="ENOG5032RQ1">
    <property type="taxonomic scope" value="Bacteria"/>
</dbReference>
<reference evidence="1 2" key="1">
    <citation type="submission" date="2014-10" db="EMBL/GenBank/DDBJ databases">
        <title>Draft genome of anammox bacterium scalindua brodae, obtained using differential coverage binning of sequence data from two enrichment reactors.</title>
        <authorList>
            <person name="Speth D.R."/>
            <person name="Russ L."/>
            <person name="Kartal B."/>
            <person name="Op den Camp H.J."/>
            <person name="Dutilh B.E."/>
            <person name="Jetten M.S."/>
        </authorList>
    </citation>
    <scope>NUCLEOTIDE SEQUENCE [LARGE SCALE GENOMIC DNA]</scope>
    <source>
        <strain evidence="1">RU1</strain>
    </source>
</reference>
<proteinExistence type="predicted"/>
<evidence type="ECO:0000313" key="2">
    <source>
        <dbReference type="Proteomes" id="UP000030652"/>
    </source>
</evidence>
<dbReference type="NCBIfam" id="TIGR03790">
    <property type="entry name" value="TIGR03790 family protein"/>
    <property type="match status" value="1"/>
</dbReference>
<evidence type="ECO:0000313" key="1">
    <source>
        <dbReference type="EMBL" id="KHE91571.1"/>
    </source>
</evidence>
<dbReference type="AlphaFoldDB" id="A0A0B0EHQ8"/>
<gene>
    <name evidence="1" type="ORF">SCABRO_02680</name>
</gene>
<name>A0A0B0EHQ8_9BACT</name>
<dbReference type="Proteomes" id="UP000030652">
    <property type="component" value="Unassembled WGS sequence"/>
</dbReference>
<protein>
    <submittedName>
        <fullName evidence="1">Uncharacterized protein</fullName>
    </submittedName>
</protein>
<accession>A0A0B0EHQ8</accession>
<sequence>MFPEKSCPDAALYVGWYSLARYVDSFEWKKGAVGFHIASSEASTLEQQDSQVWCKRLIEEGVAATLGPVEEPYLSSFPLPDVFFPLLMEGKLTLLEVYFKSIPHISWRMILIGDPLYTPFKNNPEIEFASPEQKDEDDT</sequence>
<organism evidence="1 2">
    <name type="scientific">Candidatus Scalindua brodae</name>
    <dbReference type="NCBI Taxonomy" id="237368"/>
    <lineage>
        <taxon>Bacteria</taxon>
        <taxon>Pseudomonadati</taxon>
        <taxon>Planctomycetota</taxon>
        <taxon>Candidatus Brocadiia</taxon>
        <taxon>Candidatus Brocadiales</taxon>
        <taxon>Candidatus Scalinduaceae</taxon>
        <taxon>Candidatus Scalindua</taxon>
    </lineage>
</organism>
<comment type="caution">
    <text evidence="1">The sequence shown here is derived from an EMBL/GenBank/DDBJ whole genome shotgun (WGS) entry which is preliminary data.</text>
</comment>
<dbReference type="EMBL" id="JRYO01000190">
    <property type="protein sequence ID" value="KHE91571.1"/>
    <property type="molecule type" value="Genomic_DNA"/>
</dbReference>
<dbReference type="InterPro" id="IPR022265">
    <property type="entry name" value="CHP03790"/>
</dbReference>